<dbReference type="Proteomes" id="UP000199114">
    <property type="component" value="Unassembled WGS sequence"/>
</dbReference>
<keyword evidence="2" id="KW-1185">Reference proteome</keyword>
<dbReference type="OrthoDB" id="351283at2157"/>
<dbReference type="STRING" id="1186196.SAMN04489841_2648"/>
<protein>
    <submittedName>
        <fullName evidence="1">Uncharacterized protein</fullName>
    </submittedName>
</protein>
<reference evidence="2" key="1">
    <citation type="submission" date="2016-10" db="EMBL/GenBank/DDBJ databases">
        <authorList>
            <person name="Varghese N."/>
            <person name="Submissions S."/>
        </authorList>
    </citation>
    <scope>NUCLEOTIDE SEQUENCE [LARGE SCALE GENOMIC DNA]</scope>
    <source>
        <strain evidence="2">DSM 25055</strain>
    </source>
</reference>
<evidence type="ECO:0000313" key="1">
    <source>
        <dbReference type="EMBL" id="SEQ89060.1"/>
    </source>
</evidence>
<sequence>MTTESTGEYDIEWSEWSNEGGTGIYKRYPSKSHNWGESRPGNVEFTIDTRSNSENNRVGARTKVRMEPGRQICNSEDPYNEDYCISGSAYDGWMNRSATIYQDWDHWANGTPTDELIESYDPKNDLGDITKTRSVSLDLNLSRDPGLSVGYSSGVTIPSAQFLDKTTKTTGQTKHKFEVNGTDSNAGLYSTEFESGSVAEWDPDCGSPGGAEFVDIEIDLGWGIPNPLQFPTWQNKASDSEWFSYDRYCSPY</sequence>
<accession>A0A1H9JQD6</accession>
<organism evidence="1 2">
    <name type="scientific">Natrinema salaciae</name>
    <dbReference type="NCBI Taxonomy" id="1186196"/>
    <lineage>
        <taxon>Archaea</taxon>
        <taxon>Methanobacteriati</taxon>
        <taxon>Methanobacteriota</taxon>
        <taxon>Stenosarchaea group</taxon>
        <taxon>Halobacteria</taxon>
        <taxon>Halobacteriales</taxon>
        <taxon>Natrialbaceae</taxon>
        <taxon>Natrinema</taxon>
    </lineage>
</organism>
<dbReference type="RefSeq" id="WP_139210874.1">
    <property type="nucleotide sequence ID" value="NZ_FOFD01000003.1"/>
</dbReference>
<dbReference type="AlphaFoldDB" id="A0A1H9JQD6"/>
<evidence type="ECO:0000313" key="2">
    <source>
        <dbReference type="Proteomes" id="UP000199114"/>
    </source>
</evidence>
<dbReference type="EMBL" id="FOFD01000003">
    <property type="protein sequence ID" value="SEQ89060.1"/>
    <property type="molecule type" value="Genomic_DNA"/>
</dbReference>
<proteinExistence type="predicted"/>
<name>A0A1H9JQD6_9EURY</name>
<gene>
    <name evidence="1" type="ORF">SAMN04489841_2648</name>
</gene>